<feature type="signal peptide" evidence="2">
    <location>
        <begin position="1"/>
        <end position="18"/>
    </location>
</feature>
<feature type="region of interest" description="Disordered" evidence="1">
    <location>
        <begin position="57"/>
        <end position="85"/>
    </location>
</feature>
<accession>A0A1X7TTV8</accession>
<organism evidence="3">
    <name type="scientific">Amphimedon queenslandica</name>
    <name type="common">Sponge</name>
    <dbReference type="NCBI Taxonomy" id="400682"/>
    <lineage>
        <taxon>Eukaryota</taxon>
        <taxon>Metazoa</taxon>
        <taxon>Porifera</taxon>
        <taxon>Demospongiae</taxon>
        <taxon>Heteroscleromorpha</taxon>
        <taxon>Haplosclerida</taxon>
        <taxon>Niphatidae</taxon>
        <taxon>Amphimedon</taxon>
    </lineage>
</organism>
<evidence type="ECO:0000256" key="1">
    <source>
        <dbReference type="SAM" id="MobiDB-lite"/>
    </source>
</evidence>
<feature type="chain" id="PRO_5012530428" evidence="2">
    <location>
        <begin position="19"/>
        <end position="85"/>
    </location>
</feature>
<sequence>MTAVEVMLFATLLRTVHHVVWNQRQLKSSESEEELISNIDADLVDKEVRNVSEPELLEDFDPHDPLQSQIHSQSSEERSEYHFLI</sequence>
<name>A0A1X7TTV8_AMPQE</name>
<protein>
    <submittedName>
        <fullName evidence="3">Uncharacterized protein</fullName>
    </submittedName>
</protein>
<evidence type="ECO:0000256" key="2">
    <source>
        <dbReference type="SAM" id="SignalP"/>
    </source>
</evidence>
<dbReference type="AlphaFoldDB" id="A0A1X7TTV8"/>
<proteinExistence type="predicted"/>
<dbReference type="InParanoid" id="A0A1X7TTV8"/>
<evidence type="ECO:0000313" key="3">
    <source>
        <dbReference type="EnsemblMetazoa" id="Aqu2.1.18479_001"/>
    </source>
</evidence>
<reference evidence="3" key="1">
    <citation type="submission" date="2017-05" db="UniProtKB">
        <authorList>
            <consortium name="EnsemblMetazoa"/>
        </authorList>
    </citation>
    <scope>IDENTIFICATION</scope>
</reference>
<keyword evidence="2" id="KW-0732">Signal</keyword>
<dbReference type="EnsemblMetazoa" id="Aqu2.1.18479_001">
    <property type="protein sequence ID" value="Aqu2.1.18479_001"/>
    <property type="gene ID" value="Aqu2.1.18479"/>
</dbReference>
<feature type="compositionally biased region" description="Basic and acidic residues" evidence="1">
    <location>
        <begin position="74"/>
        <end position="85"/>
    </location>
</feature>